<comment type="caution">
    <text evidence="2">The sequence shown here is derived from an EMBL/GenBank/DDBJ whole genome shotgun (WGS) entry which is preliminary data.</text>
</comment>
<dbReference type="InterPro" id="IPR018013">
    <property type="entry name" value="Channel_Tsx-like"/>
</dbReference>
<dbReference type="EMBL" id="VBRY01000012">
    <property type="protein sequence ID" value="TLS65984.1"/>
    <property type="molecule type" value="Genomic_DNA"/>
</dbReference>
<proteinExistence type="inferred from homology"/>
<sequence>MAGRMSIGYGAGVRRLVQVAGHFPGRWWRQIICLWLCCLASQPLLAEQFSSTNVQLLYGNHFHDPYYGSNTSGGGMTTVTVEHFGTWAYGDNFLFVDFKSGNFVDFAARPTGKTTRMYGEWHPRLSLSALTGHDLQAGIISDLFIAGQINRDGEGFKADMAGLGINLILPGFKFFEVDGYARKDNFNRMTWQVTTAWSLPLYRDLLVLNGYIDANGSDNNGVEVNGQPQLLFDPVRFLGHGQNSENGSAMQVGVEWAFHRHRLVHSSVLQAMLKWTF</sequence>
<gene>
    <name evidence="2" type="ORF">FEF65_11735</name>
</gene>
<protein>
    <recommendedName>
        <fullName evidence="4">Nucleoside-binding protein</fullName>
    </recommendedName>
</protein>
<organism evidence="2 3">
    <name type="scientific">Mariprofundus erugo</name>
    <dbReference type="NCBI Taxonomy" id="2528639"/>
    <lineage>
        <taxon>Bacteria</taxon>
        <taxon>Pseudomonadati</taxon>
        <taxon>Pseudomonadota</taxon>
        <taxon>Candidatius Mariprofundia</taxon>
        <taxon>Mariprofundales</taxon>
        <taxon>Mariprofundaceae</taxon>
        <taxon>Mariprofundus</taxon>
    </lineage>
</organism>
<evidence type="ECO:0000313" key="3">
    <source>
        <dbReference type="Proteomes" id="UP000306585"/>
    </source>
</evidence>
<reference evidence="2 3" key="1">
    <citation type="journal article" date="2019" name="Appl. Environ. Microbiol.">
        <title>Environmental Evidence and Genomic Insight of Iron-oxidizing Bacteria Preference Towards More Corrosion Resistant Stainless Steel at Higher Salinities.</title>
        <authorList>
            <person name="Garrison C.E."/>
            <person name="Price K.A."/>
            <person name="Field E.K."/>
        </authorList>
    </citation>
    <scope>NUCLEOTIDE SEQUENCE [LARGE SCALE GENOMIC DNA]</scope>
    <source>
        <strain evidence="2 3">P3</strain>
    </source>
</reference>
<evidence type="ECO:0000256" key="1">
    <source>
        <dbReference type="ARBA" id="ARBA00008728"/>
    </source>
</evidence>
<dbReference type="Pfam" id="PF03502">
    <property type="entry name" value="Channel_Tsx"/>
    <property type="match status" value="1"/>
</dbReference>
<dbReference type="SUPFAM" id="SSF111364">
    <property type="entry name" value="Tsx-like channel"/>
    <property type="match status" value="1"/>
</dbReference>
<dbReference type="GO" id="GO:0009279">
    <property type="term" value="C:cell outer membrane"/>
    <property type="evidence" value="ECO:0007669"/>
    <property type="project" value="InterPro"/>
</dbReference>
<accession>A0A5R9GRW8</accession>
<evidence type="ECO:0000313" key="2">
    <source>
        <dbReference type="EMBL" id="TLS65984.1"/>
    </source>
</evidence>
<name>A0A5R9GRW8_9PROT</name>
<dbReference type="Gene3D" id="2.40.230.20">
    <property type="entry name" value="Nucleoside-specific channel-forming protein, Tsx-like"/>
    <property type="match status" value="1"/>
</dbReference>
<keyword evidence="3" id="KW-1185">Reference proteome</keyword>
<dbReference type="AlphaFoldDB" id="A0A5R9GRW8"/>
<dbReference type="Proteomes" id="UP000306585">
    <property type="component" value="Unassembled WGS sequence"/>
</dbReference>
<comment type="similarity">
    <text evidence="1">Belongs to the nucleoside-specific channel-forming outer membrane porin (Tsx) (TC 1.B.10) family.</text>
</comment>
<dbReference type="InterPro" id="IPR036777">
    <property type="entry name" value="Channel_Tsx-like_sf"/>
</dbReference>
<evidence type="ECO:0008006" key="4">
    <source>
        <dbReference type="Google" id="ProtNLM"/>
    </source>
</evidence>